<dbReference type="GO" id="GO:0030170">
    <property type="term" value="F:pyridoxal phosphate binding"/>
    <property type="evidence" value="ECO:0007669"/>
    <property type="project" value="InterPro"/>
</dbReference>
<dbReference type="InterPro" id="IPR015422">
    <property type="entry name" value="PyrdxlP-dep_Trfase_small"/>
</dbReference>
<sequence length="505" mass="55901">MNRNVPLPTALAPLHGDLDTLDLAAHDGLQPASPDPDALLRTGPAYHAALGDAQMLADEAEYCSFGDTVHYSEPPRIFAHCDGSYLYDTEEVPYLDLQMWYSAVNFGYANPRLNGALKRQIDSLPQVASQYLHPTKIELAKTIAVDAERKWGRKGRVHFNVGGAQSVEDSLKLVRNATGGKSLMFAFEGGYHGRTLGASAITSSYRYRRRFGHFDRAQFIEFPYHFRGPKGISKEEYGEQCVTRFERLFETEYNGVWDPKAGQCEYAAFYVEPIQGTGGYVIPPPNFFTGLKRVLDKYGILLVVDEIQMGFFRTGKLWAIEHFGVTPDVLVFGKALTNGLNPLAGVWAREELINPTVFPPGSTHSTFASNPLGTAVGLETMRMLAETDYESMVMAKGAHFLDGLRDLQKRHPEIGDVDGLGLALRAEICQADGFTPNRKLLDTMVDMGLEGELRHNGKRIGLVLDVGGYYKNVITLAPSLHISHDEIDLGLSLLDQLLTRAKRVA</sequence>
<dbReference type="InterPro" id="IPR005814">
    <property type="entry name" value="Aminotrans_3"/>
</dbReference>
<evidence type="ECO:0000256" key="4">
    <source>
        <dbReference type="RuleBase" id="RU003560"/>
    </source>
</evidence>
<dbReference type="GO" id="GO:0042802">
    <property type="term" value="F:identical protein binding"/>
    <property type="evidence" value="ECO:0007669"/>
    <property type="project" value="TreeGrafter"/>
</dbReference>
<dbReference type="Proteomes" id="UP000041247">
    <property type="component" value="Unassembled WGS sequence"/>
</dbReference>
<keyword evidence="3 4" id="KW-0663">Pyridoxal phosphate</keyword>
<comment type="cofactor">
    <cofactor evidence="1">
        <name>pyridoxal 5'-phosphate</name>
        <dbReference type="ChEBI" id="CHEBI:597326"/>
    </cofactor>
</comment>
<dbReference type="EMBL" id="CXOK01000009">
    <property type="protein sequence ID" value="CTP83818.1"/>
    <property type="molecule type" value="Genomic_DNA"/>
</dbReference>
<accession>A0A0K2ZE83</accession>
<dbReference type="PIRSF" id="PIRSF000521">
    <property type="entry name" value="Transaminase_4ab_Lys_Orn"/>
    <property type="match status" value="1"/>
</dbReference>
<dbReference type="PANTHER" id="PTHR11986">
    <property type="entry name" value="AMINOTRANSFERASE CLASS III"/>
    <property type="match status" value="1"/>
</dbReference>
<dbReference type="Pfam" id="PF00202">
    <property type="entry name" value="Aminotran_3"/>
    <property type="match status" value="1"/>
</dbReference>
<evidence type="ECO:0000313" key="6">
    <source>
        <dbReference type="Proteomes" id="UP000041247"/>
    </source>
</evidence>
<organism evidence="5 6">
    <name type="scientific">Xanthomonas graminis pv. poae</name>
    <dbReference type="NCBI Taxonomy" id="227946"/>
    <lineage>
        <taxon>Bacteria</taxon>
        <taxon>Pseudomonadati</taxon>
        <taxon>Pseudomonadota</taxon>
        <taxon>Gammaproteobacteria</taxon>
        <taxon>Lysobacterales</taxon>
        <taxon>Lysobacteraceae</taxon>
        <taxon>Xanthomonas</taxon>
        <taxon>Xanthomonas translucens group</taxon>
        <taxon>Xanthomonas graminis</taxon>
    </lineage>
</organism>
<dbReference type="InterPro" id="IPR015421">
    <property type="entry name" value="PyrdxlP-dep_Trfase_major"/>
</dbReference>
<evidence type="ECO:0000313" key="5">
    <source>
        <dbReference type="EMBL" id="CTP83818.1"/>
    </source>
</evidence>
<dbReference type="GO" id="GO:0008483">
    <property type="term" value="F:transaminase activity"/>
    <property type="evidence" value="ECO:0007669"/>
    <property type="project" value="UniProtKB-KW"/>
</dbReference>
<evidence type="ECO:0000256" key="2">
    <source>
        <dbReference type="ARBA" id="ARBA00022576"/>
    </source>
</evidence>
<dbReference type="Gene3D" id="3.40.640.10">
    <property type="entry name" value="Type I PLP-dependent aspartate aminotransferase-like (Major domain)"/>
    <property type="match status" value="1"/>
</dbReference>
<keyword evidence="2 5" id="KW-0032">Aminotransferase</keyword>
<evidence type="ECO:0000256" key="3">
    <source>
        <dbReference type="ARBA" id="ARBA00022898"/>
    </source>
</evidence>
<gene>
    <name evidence="5" type="ORF">XTPLMG728_0337</name>
</gene>
<reference evidence="5 6" key="1">
    <citation type="submission" date="2015-07" db="EMBL/GenBank/DDBJ databases">
        <authorList>
            <person name="Noorani M."/>
        </authorList>
    </citation>
    <scope>NUCLEOTIDE SEQUENCE [LARGE SCALE GENOMIC DNA]</scope>
    <source>
        <strain evidence="5">LMG728</strain>
    </source>
</reference>
<keyword evidence="5" id="KW-0808">Transferase</keyword>
<protein>
    <submittedName>
        <fullName evidence="5">Aminotransferase pyridoxal phosphate protein</fullName>
    </submittedName>
</protein>
<proteinExistence type="inferred from homology"/>
<comment type="similarity">
    <text evidence="4">Belongs to the class-III pyridoxal-phosphate-dependent aminotransferase family.</text>
</comment>
<dbReference type="PROSITE" id="PS00600">
    <property type="entry name" value="AA_TRANSFER_CLASS_3"/>
    <property type="match status" value="1"/>
</dbReference>
<dbReference type="Gene3D" id="3.90.1150.10">
    <property type="entry name" value="Aspartate Aminotransferase, domain 1"/>
    <property type="match status" value="1"/>
</dbReference>
<dbReference type="AlphaFoldDB" id="A0A0K2ZE83"/>
<name>A0A0K2ZE83_9XANT</name>
<dbReference type="SUPFAM" id="SSF53383">
    <property type="entry name" value="PLP-dependent transferases"/>
    <property type="match status" value="1"/>
</dbReference>
<dbReference type="CDD" id="cd00610">
    <property type="entry name" value="OAT_like"/>
    <property type="match status" value="1"/>
</dbReference>
<dbReference type="InterPro" id="IPR050103">
    <property type="entry name" value="Class-III_PLP-dep_AT"/>
</dbReference>
<evidence type="ECO:0000256" key="1">
    <source>
        <dbReference type="ARBA" id="ARBA00001933"/>
    </source>
</evidence>
<dbReference type="InterPro" id="IPR015424">
    <property type="entry name" value="PyrdxlP-dep_Trfase"/>
</dbReference>
<dbReference type="InterPro" id="IPR049704">
    <property type="entry name" value="Aminotrans_3_PPA_site"/>
</dbReference>